<evidence type="ECO:0000313" key="2">
    <source>
        <dbReference type="EMBL" id="MFC3575992.1"/>
    </source>
</evidence>
<keyword evidence="3" id="KW-1185">Reference proteome</keyword>
<name>A0ABV7SHY4_9ACTN</name>
<dbReference type="InterPro" id="IPR020941">
    <property type="entry name" value="SUFU-like_domain"/>
</dbReference>
<reference evidence="3" key="1">
    <citation type="journal article" date="2019" name="Int. J. Syst. Evol. Microbiol.">
        <title>The Global Catalogue of Microorganisms (GCM) 10K type strain sequencing project: providing services to taxonomists for standard genome sequencing and annotation.</title>
        <authorList>
            <consortium name="The Broad Institute Genomics Platform"/>
            <consortium name="The Broad Institute Genome Sequencing Center for Infectious Disease"/>
            <person name="Wu L."/>
            <person name="Ma J."/>
        </authorList>
    </citation>
    <scope>NUCLEOTIDE SEQUENCE [LARGE SCALE GENOMIC DNA]</scope>
    <source>
        <strain evidence="3">CGMCC 4.7035</strain>
    </source>
</reference>
<evidence type="ECO:0000313" key="3">
    <source>
        <dbReference type="Proteomes" id="UP001595701"/>
    </source>
</evidence>
<dbReference type="EMBL" id="JBHRWR010000016">
    <property type="protein sequence ID" value="MFC3575992.1"/>
    <property type="molecule type" value="Genomic_DNA"/>
</dbReference>
<organism evidence="2 3">
    <name type="scientific">Streptomyces yaanensis</name>
    <dbReference type="NCBI Taxonomy" id="1142239"/>
    <lineage>
        <taxon>Bacteria</taxon>
        <taxon>Bacillati</taxon>
        <taxon>Actinomycetota</taxon>
        <taxon>Actinomycetes</taxon>
        <taxon>Kitasatosporales</taxon>
        <taxon>Streptomycetaceae</taxon>
        <taxon>Streptomyces</taxon>
    </lineage>
</organism>
<proteinExistence type="predicted"/>
<feature type="domain" description="Suppressor of fused-like" evidence="1">
    <location>
        <begin position="42"/>
        <end position="186"/>
    </location>
</feature>
<accession>A0ABV7SHY4</accession>
<dbReference type="Pfam" id="PF05076">
    <property type="entry name" value="SUFU"/>
    <property type="match status" value="1"/>
</dbReference>
<comment type="caution">
    <text evidence="2">The sequence shown here is derived from an EMBL/GenBank/DDBJ whole genome shotgun (WGS) entry which is preliminary data.</text>
</comment>
<sequence length="191" mass="20630">MAVLIEHLESRLGRLLGAWEPSEQSPEGTPRVGYFTGGVLAGIQCYATIGLFKTHLTSRVSDRPQHLELLGCGRPVPGDETGPLPGVLEWVAERLVVSGEAVLRGDVIPLPMPLLPGGTMTALYAALPVCFDDDFASVVLENGVETAMVWLVPIGESEAAFVRVKGWDAFEEELVRQDPDLLDLNRAEIAL</sequence>
<dbReference type="Proteomes" id="UP001595701">
    <property type="component" value="Unassembled WGS sequence"/>
</dbReference>
<gene>
    <name evidence="2" type="ORF">ACFOZ0_22430</name>
</gene>
<protein>
    <submittedName>
        <fullName evidence="2">Suppressor of fused domain protein</fullName>
    </submittedName>
</protein>
<evidence type="ECO:0000259" key="1">
    <source>
        <dbReference type="Pfam" id="PF05076"/>
    </source>
</evidence>
<dbReference type="RefSeq" id="WP_310765677.1">
    <property type="nucleotide sequence ID" value="NZ_JBHRWR010000016.1"/>
</dbReference>